<feature type="compositionally biased region" description="Basic and acidic residues" evidence="1">
    <location>
        <begin position="581"/>
        <end position="592"/>
    </location>
</feature>
<comment type="caution">
    <text evidence="2">The sequence shown here is derived from an EMBL/GenBank/DDBJ whole genome shotgun (WGS) entry which is preliminary data.</text>
</comment>
<feature type="region of interest" description="Disordered" evidence="1">
    <location>
        <begin position="42"/>
        <end position="62"/>
    </location>
</feature>
<proteinExistence type="predicted"/>
<dbReference type="InterPro" id="IPR029058">
    <property type="entry name" value="AB_hydrolase_fold"/>
</dbReference>
<evidence type="ECO:0000313" key="2">
    <source>
        <dbReference type="EMBL" id="NMO15116.1"/>
    </source>
</evidence>
<evidence type="ECO:0000313" key="3">
    <source>
        <dbReference type="Proteomes" id="UP000518300"/>
    </source>
</evidence>
<sequence length="606" mass="68343">MTTATPQKDSKPKLKARVAVNSANTLIVRDVPNIIVLVGGTVDPGNTSPTARSASYHNPKVPLKDSDSNHYWEENTRFLEDIEALRKEYTNLHVFTAHGWSGDNNPTNRTIAGTYLADRLCGGDGQTPYYGAFLNREVSFHLIGHSHGGNVINAFTERAATSKTWPKKWKIRSITYLSTPFFTRLHQVNTGAFHDDCRIINVFCKYDLTQRVVADFSLMPLTEVIGMGEDPKKPDPTLVTPKMLMESVAAIRFDFDKLKEAVLSARPVDKDDDWFGVDLHLLMNKTKAERVYDEALTALAQLGKVFVQVKTLLRQLNVKRKLHVPVELKGKMTAEHQLLSDGLLKRFLVEIQRVESGIVPTQKALQARRKAGEYPVTGLYDDLQIAVFLKPLVRLVGVDRKTLDGPLWSLIGALLAEQMNEFDNTSNSPAAQLAKTKFASRIVHVDVTREDEYHQKHKEKEYDRFLAMLEAIEKHFAATRDPRDLRNLLFTLLAQVEPLRQMVKKWSTAADWAEDLARLAGKVKSPGLKLTIDLVKSLESYSVIFSERDAGGLQVDVPKREPPYGSLDYLMRVSHSVSRQDLYDNPKNDVKTPLKAQFDTRKRRGG</sequence>
<dbReference type="Gene3D" id="3.40.50.1820">
    <property type="entry name" value="alpha/beta hydrolase"/>
    <property type="match status" value="1"/>
</dbReference>
<protein>
    <submittedName>
        <fullName evidence="2">Uncharacterized protein</fullName>
    </submittedName>
</protein>
<name>A0A848L982_9BACT</name>
<dbReference type="EMBL" id="JABBJJ010000032">
    <property type="protein sequence ID" value="NMO15116.1"/>
    <property type="molecule type" value="Genomic_DNA"/>
</dbReference>
<dbReference type="SUPFAM" id="SSF53474">
    <property type="entry name" value="alpha/beta-Hydrolases"/>
    <property type="match status" value="1"/>
</dbReference>
<feature type="region of interest" description="Disordered" evidence="1">
    <location>
        <begin position="581"/>
        <end position="606"/>
    </location>
</feature>
<keyword evidence="3" id="KW-1185">Reference proteome</keyword>
<organism evidence="2 3">
    <name type="scientific">Pyxidicoccus fallax</name>
    <dbReference type="NCBI Taxonomy" id="394095"/>
    <lineage>
        <taxon>Bacteria</taxon>
        <taxon>Pseudomonadati</taxon>
        <taxon>Myxococcota</taxon>
        <taxon>Myxococcia</taxon>
        <taxon>Myxococcales</taxon>
        <taxon>Cystobacterineae</taxon>
        <taxon>Myxococcaceae</taxon>
        <taxon>Pyxidicoccus</taxon>
    </lineage>
</organism>
<feature type="compositionally biased region" description="Polar residues" evidence="1">
    <location>
        <begin position="44"/>
        <end position="56"/>
    </location>
</feature>
<accession>A0A848L982</accession>
<gene>
    <name evidence="2" type="ORF">HG543_09640</name>
</gene>
<dbReference type="AlphaFoldDB" id="A0A848L982"/>
<reference evidence="2 3" key="1">
    <citation type="submission" date="2020-04" db="EMBL/GenBank/DDBJ databases">
        <title>Draft genome of Pyxidicoccus fallax type strain.</title>
        <authorList>
            <person name="Whitworth D.E."/>
        </authorList>
    </citation>
    <scope>NUCLEOTIDE SEQUENCE [LARGE SCALE GENOMIC DNA]</scope>
    <source>
        <strain evidence="2 3">DSM 14698</strain>
    </source>
</reference>
<evidence type="ECO:0000256" key="1">
    <source>
        <dbReference type="SAM" id="MobiDB-lite"/>
    </source>
</evidence>
<dbReference type="Proteomes" id="UP000518300">
    <property type="component" value="Unassembled WGS sequence"/>
</dbReference>
<dbReference type="RefSeq" id="WP_169344411.1">
    <property type="nucleotide sequence ID" value="NZ_JABBJJ010000032.1"/>
</dbReference>